<dbReference type="AlphaFoldDB" id="A0A1J4KXC8"/>
<keyword evidence="2" id="KW-1185">Reference proteome</keyword>
<dbReference type="Proteomes" id="UP000179807">
    <property type="component" value="Unassembled WGS sequence"/>
</dbReference>
<evidence type="ECO:0000313" key="1">
    <source>
        <dbReference type="EMBL" id="OHT15907.1"/>
    </source>
</evidence>
<evidence type="ECO:0000313" key="2">
    <source>
        <dbReference type="Proteomes" id="UP000179807"/>
    </source>
</evidence>
<accession>A0A1J4KXC8</accession>
<dbReference type="RefSeq" id="XP_068369043.1">
    <property type="nucleotide sequence ID" value="XM_068514194.1"/>
</dbReference>
<sequence>MFVCKFHHNYIKFMIKKFLNRKLDHRDKKEIRTATIHFRNTVICGAAFHIANEIIQNTINPDSQPHEFSSLIIDSINSGIDLATFGLVDSLMMTYFKPEIRSIKQWIPWTIGTCVATTCAVRAVRTPIKNLYVNGKLSYAGYFNGILMSTAHCVGFNTSTGLAALYLPPPSKMGGSFARKTAVLTLGNLGASIATAPFLTFVYGESLGNILKSFWVTIPGIMFDHTMFELVNTAVTKKLPFK</sequence>
<reference evidence="1" key="1">
    <citation type="submission" date="2016-10" db="EMBL/GenBank/DDBJ databases">
        <authorList>
            <person name="Benchimol M."/>
            <person name="Almeida L.G."/>
            <person name="Vasconcelos A.T."/>
            <person name="Perreira-Neves A."/>
            <person name="Rosa I.A."/>
            <person name="Tasca T."/>
            <person name="Bogo M.R."/>
            <person name="de Souza W."/>
        </authorList>
    </citation>
    <scope>NUCLEOTIDE SEQUENCE [LARGE SCALE GENOMIC DNA]</scope>
    <source>
        <strain evidence="1">K</strain>
    </source>
</reference>
<dbReference type="EMBL" id="MLAK01000172">
    <property type="protein sequence ID" value="OHT15907.1"/>
    <property type="molecule type" value="Genomic_DNA"/>
</dbReference>
<proteinExistence type="predicted"/>
<name>A0A1J4KXC8_9EUKA</name>
<gene>
    <name evidence="1" type="ORF">TRFO_42202</name>
</gene>
<comment type="caution">
    <text evidence="1">The sequence shown here is derived from an EMBL/GenBank/DDBJ whole genome shotgun (WGS) entry which is preliminary data.</text>
</comment>
<dbReference type="GeneID" id="94848898"/>
<protein>
    <submittedName>
        <fullName evidence="1">Uncharacterized protein</fullName>
    </submittedName>
</protein>
<dbReference type="VEuPathDB" id="TrichDB:TRFO_42202"/>
<organism evidence="1 2">
    <name type="scientific">Tritrichomonas foetus</name>
    <dbReference type="NCBI Taxonomy" id="1144522"/>
    <lineage>
        <taxon>Eukaryota</taxon>
        <taxon>Metamonada</taxon>
        <taxon>Parabasalia</taxon>
        <taxon>Tritrichomonadida</taxon>
        <taxon>Tritrichomonadidae</taxon>
        <taxon>Tritrichomonas</taxon>
    </lineage>
</organism>